<accession>A0A316G2U9</accession>
<comment type="caution">
    <text evidence="1">The sequence shown here is derived from an EMBL/GenBank/DDBJ whole genome shotgun (WGS) entry which is preliminary data.</text>
</comment>
<name>A0A316G2U9_9RHOB</name>
<dbReference type="Proteomes" id="UP000245390">
    <property type="component" value="Unassembled WGS sequence"/>
</dbReference>
<evidence type="ECO:0000313" key="1">
    <source>
        <dbReference type="EMBL" id="PWK55138.1"/>
    </source>
</evidence>
<organism evidence="1 2">
    <name type="scientific">Silicimonas algicola</name>
    <dbReference type="NCBI Taxonomy" id="1826607"/>
    <lineage>
        <taxon>Bacteria</taxon>
        <taxon>Pseudomonadati</taxon>
        <taxon>Pseudomonadota</taxon>
        <taxon>Alphaproteobacteria</taxon>
        <taxon>Rhodobacterales</taxon>
        <taxon>Paracoccaceae</taxon>
    </lineage>
</organism>
<dbReference type="KEGG" id="salo:EF888_07205"/>
<keyword evidence="2" id="KW-1185">Reference proteome</keyword>
<gene>
    <name evidence="1" type="ORF">C8D95_10813</name>
</gene>
<protein>
    <submittedName>
        <fullName evidence="1">Uncharacterized protein</fullName>
    </submittedName>
</protein>
<dbReference type="EMBL" id="QGGV01000008">
    <property type="protein sequence ID" value="PWK55138.1"/>
    <property type="molecule type" value="Genomic_DNA"/>
</dbReference>
<evidence type="ECO:0000313" key="2">
    <source>
        <dbReference type="Proteomes" id="UP000245390"/>
    </source>
</evidence>
<reference evidence="1 2" key="1">
    <citation type="submission" date="2018-05" db="EMBL/GenBank/DDBJ databases">
        <title>Genomic Encyclopedia of Type Strains, Phase IV (KMG-IV): sequencing the most valuable type-strain genomes for metagenomic binning, comparative biology and taxonomic classification.</title>
        <authorList>
            <person name="Goeker M."/>
        </authorList>
    </citation>
    <scope>NUCLEOTIDE SEQUENCE [LARGE SCALE GENOMIC DNA]</scope>
    <source>
        <strain evidence="1 2">DSM 103371</strain>
    </source>
</reference>
<dbReference type="RefSeq" id="WP_126918530.1">
    <property type="nucleotide sequence ID" value="NZ_CP034588.1"/>
</dbReference>
<proteinExistence type="predicted"/>
<dbReference type="AlphaFoldDB" id="A0A316G2U9"/>
<sequence>MTAQTETFPVTSWSLPRLFHRIRANNDRLTAAHEATRQHLALTERDLSDVCLSRDHVVGIPRYQPELPFFMQHNFLERRN</sequence>